<dbReference type="AlphaFoldDB" id="A0A8X6RYE5"/>
<feature type="compositionally biased region" description="Basic and acidic residues" evidence="1">
    <location>
        <begin position="140"/>
        <end position="153"/>
    </location>
</feature>
<comment type="caution">
    <text evidence="2">The sequence shown here is derived from an EMBL/GenBank/DDBJ whole genome shotgun (WGS) entry which is preliminary data.</text>
</comment>
<reference evidence="2" key="1">
    <citation type="submission" date="2020-08" db="EMBL/GenBank/DDBJ databases">
        <title>Multicomponent nature underlies the extraordinary mechanical properties of spider dragline silk.</title>
        <authorList>
            <person name="Kono N."/>
            <person name="Nakamura H."/>
            <person name="Mori M."/>
            <person name="Yoshida Y."/>
            <person name="Ohtoshi R."/>
            <person name="Malay A.D."/>
            <person name="Moran D.A.P."/>
            <person name="Tomita M."/>
            <person name="Numata K."/>
            <person name="Arakawa K."/>
        </authorList>
    </citation>
    <scope>NUCLEOTIDE SEQUENCE</scope>
</reference>
<feature type="region of interest" description="Disordered" evidence="1">
    <location>
        <begin position="134"/>
        <end position="237"/>
    </location>
</feature>
<dbReference type="EMBL" id="BMAU01021203">
    <property type="protein sequence ID" value="GFX98730.1"/>
    <property type="molecule type" value="Genomic_DNA"/>
</dbReference>
<protein>
    <submittedName>
        <fullName evidence="2">Uncharacterized protein</fullName>
    </submittedName>
</protein>
<keyword evidence="3" id="KW-1185">Reference proteome</keyword>
<evidence type="ECO:0000313" key="2">
    <source>
        <dbReference type="EMBL" id="GFX98730.1"/>
    </source>
</evidence>
<sequence length="265" mass="31010">MWRILLRASINNQIKLLEIPTDLSCACLNPWQGSRLVFGSTLVQNTATEFAQLKAALTKNFPIVRNRKDLEIQLYESQQNRGQDPTDFIYDQLKIHKKLGLRMTEEDLVNHIFLHLEPQVQDYVEKLHGFKNSGNVQRRGWKESRSNHDDRQRNWKNLEVLHRPSNGRNNYRGNYESGRQRNQWSESRNERNRDDRRFDGVYLTGNRVQSENFSRGDRRNRGSSTNFSRGNQRQGGGRLNVLMVKDDENDQSQSVNEVPIKLSAI</sequence>
<accession>A0A8X6RYE5</accession>
<evidence type="ECO:0000256" key="1">
    <source>
        <dbReference type="SAM" id="MobiDB-lite"/>
    </source>
</evidence>
<proteinExistence type="predicted"/>
<organism evidence="2 3">
    <name type="scientific">Trichonephila clavipes</name>
    <name type="common">Golden silk orbweaver</name>
    <name type="synonym">Nephila clavipes</name>
    <dbReference type="NCBI Taxonomy" id="2585209"/>
    <lineage>
        <taxon>Eukaryota</taxon>
        <taxon>Metazoa</taxon>
        <taxon>Ecdysozoa</taxon>
        <taxon>Arthropoda</taxon>
        <taxon>Chelicerata</taxon>
        <taxon>Arachnida</taxon>
        <taxon>Araneae</taxon>
        <taxon>Araneomorphae</taxon>
        <taxon>Entelegynae</taxon>
        <taxon>Araneoidea</taxon>
        <taxon>Nephilidae</taxon>
        <taxon>Trichonephila</taxon>
    </lineage>
</organism>
<feature type="compositionally biased region" description="Basic and acidic residues" evidence="1">
    <location>
        <begin position="187"/>
        <end position="199"/>
    </location>
</feature>
<evidence type="ECO:0000313" key="3">
    <source>
        <dbReference type="Proteomes" id="UP000887159"/>
    </source>
</evidence>
<gene>
    <name evidence="2" type="primary">NCL1_47148</name>
    <name evidence="2" type="ORF">TNCV_1503081</name>
</gene>
<name>A0A8X6RYE5_TRICX</name>
<dbReference type="Proteomes" id="UP000887159">
    <property type="component" value="Unassembled WGS sequence"/>
</dbReference>